<gene>
    <name evidence="8" type="ORF">ccrud_01560</name>
</gene>
<evidence type="ECO:0000256" key="2">
    <source>
        <dbReference type="ARBA" id="ARBA00022475"/>
    </source>
</evidence>
<reference evidence="8 9" key="1">
    <citation type="submission" date="2016-05" db="EMBL/GenBank/DDBJ databases">
        <title>Complete genome sequence of Corynebacterium crudilactis, a new Corynebacterium species isolated from raw cow's milk.</title>
        <authorList>
            <person name="Christian R."/>
            <person name="Zimmermann J."/>
            <person name="Lipski A."/>
            <person name="Kalinowski J."/>
        </authorList>
    </citation>
    <scope>NUCLEOTIDE SEQUENCE [LARGE SCALE GENOMIC DNA]</scope>
    <source>
        <strain evidence="8 9">JZ16</strain>
    </source>
</reference>
<accession>A0A172QWZ2</accession>
<dbReference type="AlphaFoldDB" id="A0A172QWZ2"/>
<evidence type="ECO:0000256" key="1">
    <source>
        <dbReference type="ARBA" id="ARBA00004651"/>
    </source>
</evidence>
<dbReference type="EMBL" id="CP015622">
    <property type="protein sequence ID" value="ANE05227.1"/>
    <property type="molecule type" value="Genomic_DNA"/>
</dbReference>
<sequence>MALLLASISMVVSAPHPGNRGGLLRLKRYKNLRIRAGPTKLRIADPIDVSADIELFSACLDAGLNTRDAAQVVARVAAVSHRQIWTHVVALLSIGVSAPQAFSLMAHIDGLDEVANLATVSHRSGSALSSGCRNIAVALLSSAGDRRTAAAERAGVFIALPLALCFLPAFMIVGLAPVVLSLGTQLINF</sequence>
<keyword evidence="9" id="KW-1185">Reference proteome</keyword>
<evidence type="ECO:0000256" key="4">
    <source>
        <dbReference type="ARBA" id="ARBA00022989"/>
    </source>
</evidence>
<dbReference type="GO" id="GO:0005886">
    <property type="term" value="C:plasma membrane"/>
    <property type="evidence" value="ECO:0007669"/>
    <property type="project" value="UniProtKB-SubCell"/>
</dbReference>
<dbReference type="PANTHER" id="PTHR35007">
    <property type="entry name" value="INTEGRAL MEMBRANE PROTEIN-RELATED"/>
    <property type="match status" value="1"/>
</dbReference>
<evidence type="ECO:0000259" key="7">
    <source>
        <dbReference type="Pfam" id="PF00482"/>
    </source>
</evidence>
<comment type="subcellular location">
    <subcellularLocation>
        <location evidence="1">Cell membrane</location>
        <topology evidence="1">Multi-pass membrane protein</topology>
    </subcellularLocation>
</comment>
<dbReference type="KEGG" id="ccjz:ccrud_01560"/>
<evidence type="ECO:0000256" key="3">
    <source>
        <dbReference type="ARBA" id="ARBA00022692"/>
    </source>
</evidence>
<dbReference type="Pfam" id="PF00482">
    <property type="entry name" value="T2SSF"/>
    <property type="match status" value="1"/>
</dbReference>
<keyword evidence="5 6" id="KW-0472">Membrane</keyword>
<keyword evidence="2" id="KW-1003">Cell membrane</keyword>
<keyword evidence="3 6" id="KW-0812">Transmembrane</keyword>
<proteinExistence type="predicted"/>
<dbReference type="Proteomes" id="UP000076929">
    <property type="component" value="Chromosome"/>
</dbReference>
<feature type="transmembrane region" description="Helical" evidence="6">
    <location>
        <begin position="156"/>
        <end position="180"/>
    </location>
</feature>
<evidence type="ECO:0000256" key="5">
    <source>
        <dbReference type="ARBA" id="ARBA00023136"/>
    </source>
</evidence>
<dbReference type="InterPro" id="IPR018076">
    <property type="entry name" value="T2SS_GspF_dom"/>
</dbReference>
<name>A0A172QWZ2_9CORY</name>
<evidence type="ECO:0000256" key="6">
    <source>
        <dbReference type="SAM" id="Phobius"/>
    </source>
</evidence>
<dbReference type="STRING" id="1652495.ccrud_01560"/>
<dbReference type="PANTHER" id="PTHR35007:SF3">
    <property type="entry name" value="POSSIBLE CONSERVED ALANINE RICH MEMBRANE PROTEIN"/>
    <property type="match status" value="1"/>
</dbReference>
<feature type="domain" description="Type II secretion system protein GspF" evidence="7">
    <location>
        <begin position="54"/>
        <end position="175"/>
    </location>
</feature>
<evidence type="ECO:0000313" key="9">
    <source>
        <dbReference type="Proteomes" id="UP000076929"/>
    </source>
</evidence>
<keyword evidence="4 6" id="KW-1133">Transmembrane helix</keyword>
<protein>
    <recommendedName>
        <fullName evidence="7">Type II secretion system protein GspF domain-containing protein</fullName>
    </recommendedName>
</protein>
<organism evidence="8 9">
    <name type="scientific">Corynebacterium crudilactis</name>
    <dbReference type="NCBI Taxonomy" id="1652495"/>
    <lineage>
        <taxon>Bacteria</taxon>
        <taxon>Bacillati</taxon>
        <taxon>Actinomycetota</taxon>
        <taxon>Actinomycetes</taxon>
        <taxon>Mycobacteriales</taxon>
        <taxon>Corynebacteriaceae</taxon>
        <taxon>Corynebacterium</taxon>
    </lineage>
</organism>
<evidence type="ECO:0000313" key="8">
    <source>
        <dbReference type="EMBL" id="ANE05227.1"/>
    </source>
</evidence>